<feature type="non-terminal residue" evidence="2">
    <location>
        <position position="199"/>
    </location>
</feature>
<evidence type="ECO:0000256" key="1">
    <source>
        <dbReference type="SAM" id="MobiDB-lite"/>
    </source>
</evidence>
<gene>
    <name evidence="2" type="ORF">ADK38_15580</name>
</gene>
<comment type="caution">
    <text evidence="2">The sequence shown here is derived from an EMBL/GenBank/DDBJ whole genome shotgun (WGS) entry which is preliminary data.</text>
</comment>
<reference evidence="2 3" key="1">
    <citation type="submission" date="2015-07" db="EMBL/GenBank/DDBJ databases">
        <authorList>
            <person name="Ju K.-S."/>
            <person name="Doroghazi J.R."/>
            <person name="Metcalf W.W."/>
        </authorList>
    </citation>
    <scope>NUCLEOTIDE SEQUENCE [LARGE SCALE GENOMIC DNA]</scope>
    <source>
        <strain evidence="2 3">NRRL B-3589</strain>
    </source>
</reference>
<dbReference type="EMBL" id="LGUT01001307">
    <property type="protein sequence ID" value="KOG89204.1"/>
    <property type="molecule type" value="Genomic_DNA"/>
</dbReference>
<evidence type="ECO:0000313" key="2">
    <source>
        <dbReference type="EMBL" id="KOG89204.1"/>
    </source>
</evidence>
<keyword evidence="3" id="KW-1185">Reference proteome</keyword>
<feature type="non-terminal residue" evidence="2">
    <location>
        <position position="1"/>
    </location>
</feature>
<protein>
    <recommendedName>
        <fullName evidence="4">Alanine-rich protein</fullName>
    </recommendedName>
</protein>
<name>A0ABR5J711_9ACTN</name>
<evidence type="ECO:0008006" key="4">
    <source>
        <dbReference type="Google" id="ProtNLM"/>
    </source>
</evidence>
<proteinExistence type="predicted"/>
<organism evidence="2 3">
    <name type="scientific">Streptomyces varsoviensis</name>
    <dbReference type="NCBI Taxonomy" id="67373"/>
    <lineage>
        <taxon>Bacteria</taxon>
        <taxon>Bacillati</taxon>
        <taxon>Actinomycetota</taxon>
        <taxon>Actinomycetes</taxon>
        <taxon>Kitasatosporales</taxon>
        <taxon>Streptomycetaceae</taxon>
        <taxon>Streptomyces</taxon>
    </lineage>
</organism>
<feature type="region of interest" description="Disordered" evidence="1">
    <location>
        <begin position="154"/>
        <end position="180"/>
    </location>
</feature>
<dbReference type="Proteomes" id="UP000037020">
    <property type="component" value="Unassembled WGS sequence"/>
</dbReference>
<sequence>ARLAWPEAAGTTSEQREALELAVRHRLSPAEVATVLRLEQGAARALLSAAACEVERTRTALAVVELGDCRVVARLAEDTQMLLGTALRGELVRHVDECADCRRTAERATAGGPWPGTVAPAAALPVLEAPRPAAHAALPLALRAAMQLALRARPARGTTSAGPRFDRSGFPMAPKDRAARRRRLRNRAVTTTVVATVVA</sequence>
<evidence type="ECO:0000313" key="3">
    <source>
        <dbReference type="Proteomes" id="UP000037020"/>
    </source>
</evidence>
<accession>A0ABR5J711</accession>